<evidence type="ECO:0000256" key="2">
    <source>
        <dbReference type="ARBA" id="ARBA00022679"/>
    </source>
</evidence>
<dbReference type="PANTHER" id="PTHR33603">
    <property type="entry name" value="METHYLTRANSFERASE"/>
    <property type="match status" value="1"/>
</dbReference>
<comment type="similarity">
    <text evidence="4 5">Belongs to the RNA methyltransferase RlmH family.</text>
</comment>
<dbReference type="RefSeq" id="WP_160160489.1">
    <property type="nucleotide sequence ID" value="NZ_BHZE01000003.1"/>
</dbReference>
<dbReference type="EC" id="2.1.1.177" evidence="5"/>
<protein>
    <recommendedName>
        <fullName evidence="5">Ribosomal RNA large subunit methyltransferase H</fullName>
        <ecNumber evidence="5">2.1.1.177</ecNumber>
    </recommendedName>
    <alternativeName>
        <fullName evidence="5">23S rRNA (pseudouridine1915-N3)-methyltransferase</fullName>
    </alternativeName>
    <alternativeName>
        <fullName evidence="5">23S rRNA m3Psi1915 methyltransferase</fullName>
    </alternativeName>
    <alternativeName>
        <fullName evidence="5">rRNA (pseudouridine-N3-)-methyltransferase RlmH</fullName>
    </alternativeName>
</protein>
<dbReference type="EMBL" id="BHZE01000003">
    <property type="protein sequence ID" value="GCD76918.1"/>
    <property type="molecule type" value="Genomic_DNA"/>
</dbReference>
<comment type="caution">
    <text evidence="6">The sequence shown here is derived from an EMBL/GenBank/DDBJ whole genome shotgun (WGS) entry which is preliminary data.</text>
</comment>
<dbReference type="HAMAP" id="MF_00658">
    <property type="entry name" value="23SrRNA_methyltr_H"/>
    <property type="match status" value="1"/>
</dbReference>
<evidence type="ECO:0000313" key="7">
    <source>
        <dbReference type="Proteomes" id="UP000286715"/>
    </source>
</evidence>
<dbReference type="InterPro" id="IPR003742">
    <property type="entry name" value="RlmH-like"/>
</dbReference>
<keyword evidence="7" id="KW-1185">Reference proteome</keyword>
<comment type="caution">
    <text evidence="5">Lacks conserved residue(s) required for the propagation of feature annotation.</text>
</comment>
<comment type="catalytic activity">
    <reaction evidence="5">
        <text>pseudouridine(1915) in 23S rRNA + S-adenosyl-L-methionine = N(3)-methylpseudouridine(1915) in 23S rRNA + S-adenosyl-L-homocysteine + H(+)</text>
        <dbReference type="Rhea" id="RHEA:42752"/>
        <dbReference type="Rhea" id="RHEA-COMP:10221"/>
        <dbReference type="Rhea" id="RHEA-COMP:10222"/>
        <dbReference type="ChEBI" id="CHEBI:15378"/>
        <dbReference type="ChEBI" id="CHEBI:57856"/>
        <dbReference type="ChEBI" id="CHEBI:59789"/>
        <dbReference type="ChEBI" id="CHEBI:65314"/>
        <dbReference type="ChEBI" id="CHEBI:74486"/>
        <dbReference type="EC" id="2.1.1.177"/>
    </reaction>
</comment>
<evidence type="ECO:0000313" key="6">
    <source>
        <dbReference type="EMBL" id="GCD76918.1"/>
    </source>
</evidence>
<accession>A0A401XIU8</accession>
<feature type="binding site" evidence="5">
    <location>
        <begin position="123"/>
        <end position="128"/>
    </location>
    <ligand>
        <name>S-adenosyl-L-methionine</name>
        <dbReference type="ChEBI" id="CHEBI:59789"/>
    </ligand>
</feature>
<gene>
    <name evidence="5 6" type="primary">rlmH</name>
    <name evidence="6" type="ORF">JCM31826_04000</name>
</gene>
<dbReference type="PIRSF" id="PIRSF004505">
    <property type="entry name" value="MT_bac"/>
    <property type="match status" value="1"/>
</dbReference>
<dbReference type="OrthoDB" id="9806643at2"/>
<organism evidence="6 7">
    <name type="scientific">Thermaurantimonas aggregans</name>
    <dbReference type="NCBI Taxonomy" id="2173829"/>
    <lineage>
        <taxon>Bacteria</taxon>
        <taxon>Pseudomonadati</taxon>
        <taxon>Bacteroidota</taxon>
        <taxon>Flavobacteriia</taxon>
        <taxon>Flavobacteriales</taxon>
        <taxon>Schleiferiaceae</taxon>
        <taxon>Thermaurantimonas</taxon>
    </lineage>
</organism>
<keyword evidence="1 5" id="KW-0489">Methyltransferase</keyword>
<dbReference type="SUPFAM" id="SSF75217">
    <property type="entry name" value="alpha/beta knot"/>
    <property type="match status" value="1"/>
</dbReference>
<dbReference type="CDD" id="cd18081">
    <property type="entry name" value="RlmH-like"/>
    <property type="match status" value="1"/>
</dbReference>
<feature type="binding site" evidence="5">
    <location>
        <position position="104"/>
    </location>
    <ligand>
        <name>S-adenosyl-L-methionine</name>
        <dbReference type="ChEBI" id="CHEBI:59789"/>
    </ligand>
</feature>
<evidence type="ECO:0000256" key="4">
    <source>
        <dbReference type="ARBA" id="ARBA00038303"/>
    </source>
</evidence>
<keyword evidence="2 5" id="KW-0808">Transferase</keyword>
<dbReference type="PANTHER" id="PTHR33603:SF1">
    <property type="entry name" value="RIBOSOMAL RNA LARGE SUBUNIT METHYLTRANSFERASE H"/>
    <property type="match status" value="1"/>
</dbReference>
<dbReference type="Pfam" id="PF02590">
    <property type="entry name" value="SPOUT_MTase"/>
    <property type="match status" value="1"/>
</dbReference>
<dbReference type="Gene3D" id="3.40.1280.10">
    <property type="match status" value="1"/>
</dbReference>
<dbReference type="InterPro" id="IPR029028">
    <property type="entry name" value="Alpha/beta_knot_MTases"/>
</dbReference>
<evidence type="ECO:0000256" key="1">
    <source>
        <dbReference type="ARBA" id="ARBA00022603"/>
    </source>
</evidence>
<comment type="subcellular location">
    <subcellularLocation>
        <location evidence="5">Cytoplasm</location>
    </subcellularLocation>
</comment>
<name>A0A401XIU8_9FLAO</name>
<dbReference type="AlphaFoldDB" id="A0A401XIU8"/>
<sequence>MKISLLTIGKSNISYVNEAETYYLPRLRHYTRFEYLKQEPKKVANADITSVQKAEMELILRESEGSDCLILFDERGKLLSSRELAALIGQLQNNSVRHSLWVIGGAYGFHSDLYSKAKKIISLSKLTFSHQLVRVIVLEQFYRAFTILHNHPYHHD</sequence>
<dbReference type="Proteomes" id="UP000286715">
    <property type="component" value="Unassembled WGS sequence"/>
</dbReference>
<dbReference type="GO" id="GO:0070038">
    <property type="term" value="F:rRNA (pseudouridine-N3-)-methyltransferase activity"/>
    <property type="evidence" value="ECO:0007669"/>
    <property type="project" value="UniProtKB-UniRule"/>
</dbReference>
<proteinExistence type="inferred from homology"/>
<keyword evidence="5" id="KW-0698">rRNA processing</keyword>
<dbReference type="GO" id="GO:0005737">
    <property type="term" value="C:cytoplasm"/>
    <property type="evidence" value="ECO:0007669"/>
    <property type="project" value="UniProtKB-SubCell"/>
</dbReference>
<evidence type="ECO:0000256" key="3">
    <source>
        <dbReference type="ARBA" id="ARBA00022691"/>
    </source>
</evidence>
<keyword evidence="3 5" id="KW-0949">S-adenosyl-L-methionine</keyword>
<keyword evidence="5" id="KW-0963">Cytoplasm</keyword>
<reference evidence="6 7" key="1">
    <citation type="submission" date="2018-11" db="EMBL/GenBank/DDBJ databases">
        <title>Schleiferia aggregans sp. nov., a moderately thermophilic heterotrophic bacterium isolated from microbial mats at a terrestrial hot spring.</title>
        <authorList>
            <person name="Iino T."/>
            <person name="Ohkuma M."/>
            <person name="Haruta S."/>
        </authorList>
    </citation>
    <scope>NUCLEOTIDE SEQUENCE [LARGE SCALE GENOMIC DNA]</scope>
    <source>
        <strain evidence="6 7">LA</strain>
    </source>
</reference>
<dbReference type="InterPro" id="IPR029026">
    <property type="entry name" value="tRNA_m1G_MTases_N"/>
</dbReference>
<evidence type="ECO:0000256" key="5">
    <source>
        <dbReference type="HAMAP-Rule" id="MF_00658"/>
    </source>
</evidence>
<comment type="subunit">
    <text evidence="5">Homodimer.</text>
</comment>
<comment type="function">
    <text evidence="5">Specifically methylates the pseudouridine at position 1915 (m3Psi1915) in 23S rRNA.</text>
</comment>